<dbReference type="Proteomes" id="UP000094828">
    <property type="component" value="Unassembled WGS sequence"/>
</dbReference>
<accession>A0A1C3EHG4</accession>
<feature type="domain" description="TadE-like" evidence="2">
    <location>
        <begin position="15"/>
        <end position="57"/>
    </location>
</feature>
<dbReference type="EMBL" id="LYDR01000063">
    <property type="protein sequence ID" value="ODA32676.1"/>
    <property type="molecule type" value="Genomic_DNA"/>
</dbReference>
<gene>
    <name evidence="3" type="ORF">A6X21_20225</name>
</gene>
<keyword evidence="1" id="KW-0812">Transmembrane</keyword>
<sequence>MKSVSQSGTCRKRRGFITMELALTLPILGLMLLALLQFSMLFYARSQVVEASRAGARAASLPGTTADDVETIVRSVLSPGLQDGLQVDCQLAETPGDVVAVGVSVPMTVAAPDLLWVIGISLADQNLYSETRMIRE</sequence>
<dbReference type="AlphaFoldDB" id="A0A1C3EHG4"/>
<comment type="caution">
    <text evidence="3">The sequence shown here is derived from an EMBL/GenBank/DDBJ whole genome shotgun (WGS) entry which is preliminary data.</text>
</comment>
<dbReference type="InterPro" id="IPR012495">
    <property type="entry name" value="TadE-like_dom"/>
</dbReference>
<evidence type="ECO:0000313" key="4">
    <source>
        <dbReference type="Proteomes" id="UP000094828"/>
    </source>
</evidence>
<protein>
    <submittedName>
        <fullName evidence="3">Pilus assembly protein TadE</fullName>
    </submittedName>
</protein>
<evidence type="ECO:0000313" key="3">
    <source>
        <dbReference type="EMBL" id="ODA32676.1"/>
    </source>
</evidence>
<name>A0A1C3EHG4_9PLAN</name>
<keyword evidence="1" id="KW-0472">Membrane</keyword>
<proteinExistence type="predicted"/>
<keyword evidence="1" id="KW-1133">Transmembrane helix</keyword>
<keyword evidence="4" id="KW-1185">Reference proteome</keyword>
<reference evidence="3 4" key="1">
    <citation type="submission" date="2016-05" db="EMBL/GenBank/DDBJ databases">
        <title>Genomic and physiological characterization of Planctopirus sp. isolated from fresh water lake.</title>
        <authorList>
            <person name="Subhash Y."/>
            <person name="Ramana C."/>
        </authorList>
    </citation>
    <scope>NUCLEOTIDE SEQUENCE [LARGE SCALE GENOMIC DNA]</scope>
    <source>
        <strain evidence="3 4">JC280</strain>
    </source>
</reference>
<dbReference type="RefSeq" id="WP_068847187.1">
    <property type="nucleotide sequence ID" value="NZ_LYDR01000063.1"/>
</dbReference>
<dbReference type="STRING" id="1841610.A6X21_20225"/>
<organism evidence="3 4">
    <name type="scientific">Planctopirus hydrillae</name>
    <dbReference type="NCBI Taxonomy" id="1841610"/>
    <lineage>
        <taxon>Bacteria</taxon>
        <taxon>Pseudomonadati</taxon>
        <taxon>Planctomycetota</taxon>
        <taxon>Planctomycetia</taxon>
        <taxon>Planctomycetales</taxon>
        <taxon>Planctomycetaceae</taxon>
        <taxon>Planctopirus</taxon>
    </lineage>
</organism>
<dbReference type="OrthoDB" id="214302at2"/>
<evidence type="ECO:0000259" key="2">
    <source>
        <dbReference type="Pfam" id="PF07811"/>
    </source>
</evidence>
<feature type="transmembrane region" description="Helical" evidence="1">
    <location>
        <begin position="21"/>
        <end position="44"/>
    </location>
</feature>
<dbReference type="Pfam" id="PF07811">
    <property type="entry name" value="TadE"/>
    <property type="match status" value="1"/>
</dbReference>
<evidence type="ECO:0000256" key="1">
    <source>
        <dbReference type="SAM" id="Phobius"/>
    </source>
</evidence>